<organism evidence="3 4">
    <name type="scientific">Cordylochernes scorpioides</name>
    <dbReference type="NCBI Taxonomy" id="51811"/>
    <lineage>
        <taxon>Eukaryota</taxon>
        <taxon>Metazoa</taxon>
        <taxon>Ecdysozoa</taxon>
        <taxon>Arthropoda</taxon>
        <taxon>Chelicerata</taxon>
        <taxon>Arachnida</taxon>
        <taxon>Pseudoscorpiones</taxon>
        <taxon>Cheliferoidea</taxon>
        <taxon>Chernetidae</taxon>
        <taxon>Cordylochernes</taxon>
    </lineage>
</organism>
<feature type="chain" id="PRO_5047430167" evidence="2">
    <location>
        <begin position="17"/>
        <end position="77"/>
    </location>
</feature>
<sequence length="77" mass="8746">MALLIVLLMLLGVGTAMPIRRWPGATTTPVVEDAFVQLFVRPDLALTCLQLALVAWFSLRLYLLVRRRRRRPDPSPC</sequence>
<keyword evidence="4" id="KW-1185">Reference proteome</keyword>
<keyword evidence="2" id="KW-0732">Signal</keyword>
<feature type="transmembrane region" description="Helical" evidence="1">
    <location>
        <begin position="44"/>
        <end position="65"/>
    </location>
</feature>
<evidence type="ECO:0000313" key="4">
    <source>
        <dbReference type="Proteomes" id="UP001235939"/>
    </source>
</evidence>
<evidence type="ECO:0000256" key="1">
    <source>
        <dbReference type="SAM" id="Phobius"/>
    </source>
</evidence>
<proteinExistence type="predicted"/>
<accession>A0ABY6LRQ1</accession>
<evidence type="ECO:0000256" key="2">
    <source>
        <dbReference type="SAM" id="SignalP"/>
    </source>
</evidence>
<keyword evidence="1" id="KW-1133">Transmembrane helix</keyword>
<protein>
    <submittedName>
        <fullName evidence="3">Uncharacterized protein</fullName>
    </submittedName>
</protein>
<name>A0ABY6LRQ1_9ARAC</name>
<feature type="signal peptide" evidence="2">
    <location>
        <begin position="1"/>
        <end position="16"/>
    </location>
</feature>
<keyword evidence="1" id="KW-0472">Membrane</keyword>
<keyword evidence="1" id="KW-0812">Transmembrane</keyword>
<gene>
    <name evidence="3" type="ORF">LAZ67_22001001</name>
</gene>
<dbReference type="EMBL" id="CP092884">
    <property type="protein sequence ID" value="UYV82832.1"/>
    <property type="molecule type" value="Genomic_DNA"/>
</dbReference>
<evidence type="ECO:0000313" key="3">
    <source>
        <dbReference type="EMBL" id="UYV82832.1"/>
    </source>
</evidence>
<dbReference type="Proteomes" id="UP001235939">
    <property type="component" value="Chromosome 22"/>
</dbReference>
<reference evidence="3 4" key="1">
    <citation type="submission" date="2022-03" db="EMBL/GenBank/DDBJ databases">
        <title>A chromosomal length assembly of Cordylochernes scorpioides.</title>
        <authorList>
            <person name="Zeh D."/>
            <person name="Zeh J."/>
        </authorList>
    </citation>
    <scope>NUCLEOTIDE SEQUENCE [LARGE SCALE GENOMIC DNA]</scope>
    <source>
        <strain evidence="3">IN4F17</strain>
        <tissue evidence="3">Whole Body</tissue>
    </source>
</reference>